<feature type="region of interest" description="Disordered" evidence="4">
    <location>
        <begin position="1089"/>
        <end position="1118"/>
    </location>
</feature>
<feature type="region of interest" description="Disordered" evidence="4">
    <location>
        <begin position="83"/>
        <end position="107"/>
    </location>
</feature>
<gene>
    <name evidence="5" type="ORF">M427DRAFT_144288</name>
</gene>
<dbReference type="EMBL" id="KQ965746">
    <property type="protein sequence ID" value="KXS17608.1"/>
    <property type="molecule type" value="Genomic_DNA"/>
</dbReference>
<feature type="non-terminal residue" evidence="5">
    <location>
        <position position="1"/>
    </location>
</feature>
<dbReference type="Pfam" id="PF00023">
    <property type="entry name" value="Ank"/>
    <property type="match status" value="1"/>
</dbReference>
<name>A0A139ALP1_GONPJ</name>
<feature type="region of interest" description="Disordered" evidence="4">
    <location>
        <begin position="962"/>
        <end position="982"/>
    </location>
</feature>
<dbReference type="OrthoDB" id="2118844at2759"/>
<keyword evidence="2 3" id="KW-0040">ANK repeat</keyword>
<feature type="compositionally biased region" description="Pro residues" evidence="4">
    <location>
        <begin position="156"/>
        <end position="166"/>
    </location>
</feature>
<evidence type="ECO:0000313" key="5">
    <source>
        <dbReference type="EMBL" id="KXS17608.1"/>
    </source>
</evidence>
<evidence type="ECO:0000313" key="6">
    <source>
        <dbReference type="Proteomes" id="UP000070544"/>
    </source>
</evidence>
<dbReference type="STRING" id="1344416.A0A139ALP1"/>
<feature type="repeat" description="ANK" evidence="3">
    <location>
        <begin position="589"/>
        <end position="621"/>
    </location>
</feature>
<feature type="repeat" description="ANK" evidence="3">
    <location>
        <begin position="851"/>
        <end position="876"/>
    </location>
</feature>
<feature type="compositionally biased region" description="Basic and acidic residues" evidence="4">
    <location>
        <begin position="648"/>
        <end position="658"/>
    </location>
</feature>
<feature type="region of interest" description="Disordered" evidence="4">
    <location>
        <begin position="389"/>
        <end position="434"/>
    </location>
</feature>
<sequence length="1178" mass="124114">MISHAGVPASVGYEDDGGGAGVDSRGRRTTTEWTARAARLRISPSRLFRPPPQSVQLVPPSFPSSMTIKRLAGDSENDLECENDANGLGDAAGRAGNEREILEGTSTAPDRALRRGVLEKAAHLLGAEVLRERFRRDAETRPSKLVDDEPTLPYHPTHPPTPPPPPLTPSYTTTFVHHACTRGDLSALLFSPSAASPFLEHPDEQGRTPLALAAMGGHEEVVAVLVTGKAEGKVARRRAASLGGSKAKEGGWKRWMEEVVIRAPLPLQSILPPITHSLNLPDPTGRTPAHWAALLGHYTVLRTLRRTAGPRVRWLQPDAAGRTVVHLAVMGEDESRAEECLREVIAAVEEAAQGGDSAARDIGATGWWRWPRGVGRRVSVSISSAAAAARRRSRSRSHLGPLGVSTRGPGATSPAPSHLSHRQSPSPHPTGDLARLALNLPDAQGMTPAHLACALDRTRVLGVLVSTGKVGLDATDADGKTAFHWAAGVRRGGGHASRVASAGGPGDGRSRSWSAQTQSHIGAGVGAGATVEDDSCCAIVVLRIAPQLAHLEDHEGRTALHLAALANTPLLVDALCALKSVNLDARDSAGRTPLHWAAVCGHAQLVARMVALGCDPGVGDATGGATAVHYAAAKNHAGCVGVLMDGKGEESEGGDLQKRGGRSMPRGYKGDNHGRTPLHWAAERGHVQAVRVMVKEECLERGVDPNAGDGKGATALHVAAGAGHTTVTAVLLELRVPPGSSPSRTASESMPTSSSSYLVNPDVLDHSGQTPLFRAVIAGHADIAALLCSAGARLDISDAEGRTVLHHAAWRGDLQMVSVLTARARAAGGGGKGKSASKDGREWLVGARDEEGRTALMLAAAAGWDDVVKYLHENGAWDLDEQDDVGLSAMHLAVCTRKVSTVALLIKLGANPNLLDRPYPFVPVRQSNATSRPASMNAPRDLSHSATTRNSVVSGVSSVYADTTDEEQGRPQNPDADVSPPRTALDLADELGDEEMYDLIRRNGGWPGSVMVVVEVAVRVLQRWWRDIMALRENAARKWDDERAAARLPPSAAPLHRAAVKLWDSAGAGSMTTVEREYFGGAVADWQDDAEATDSGTAVSPGGRAASTDSPAVPVGESSPGMVLALPPLPGSIRVVESTPIKASELHDVGDEDDDGMTTMERWYFEEAARAEVSELDA</sequence>
<dbReference type="SMART" id="SM00248">
    <property type="entry name" value="ANK"/>
    <property type="match status" value="13"/>
</dbReference>
<feature type="region of interest" description="Disordered" evidence="4">
    <location>
        <begin position="1"/>
        <end position="31"/>
    </location>
</feature>
<organism evidence="5 6">
    <name type="scientific">Gonapodya prolifera (strain JEL478)</name>
    <name type="common">Monoblepharis prolifera</name>
    <dbReference type="NCBI Taxonomy" id="1344416"/>
    <lineage>
        <taxon>Eukaryota</taxon>
        <taxon>Fungi</taxon>
        <taxon>Fungi incertae sedis</taxon>
        <taxon>Chytridiomycota</taxon>
        <taxon>Chytridiomycota incertae sedis</taxon>
        <taxon>Monoblepharidomycetes</taxon>
        <taxon>Monoblepharidales</taxon>
        <taxon>Gonapodyaceae</taxon>
        <taxon>Gonapodya</taxon>
    </lineage>
</organism>
<feature type="region of interest" description="Disordered" evidence="4">
    <location>
        <begin position="926"/>
        <end position="948"/>
    </location>
</feature>
<feature type="repeat" description="ANK" evidence="3">
    <location>
        <begin position="673"/>
        <end position="710"/>
    </location>
</feature>
<dbReference type="InterPro" id="IPR036770">
    <property type="entry name" value="Ankyrin_rpt-contain_sf"/>
</dbReference>
<evidence type="ECO:0000256" key="4">
    <source>
        <dbReference type="SAM" id="MobiDB-lite"/>
    </source>
</evidence>
<feature type="region of interest" description="Disordered" evidence="4">
    <location>
        <begin position="648"/>
        <end position="676"/>
    </location>
</feature>
<dbReference type="PANTHER" id="PTHR24198">
    <property type="entry name" value="ANKYRIN REPEAT AND PROTEIN KINASE DOMAIN-CONTAINING PROTEIN"/>
    <property type="match status" value="1"/>
</dbReference>
<keyword evidence="1" id="KW-0677">Repeat</keyword>
<feature type="region of interest" description="Disordered" evidence="4">
    <location>
        <begin position="494"/>
        <end position="517"/>
    </location>
</feature>
<feature type="repeat" description="ANK" evidence="3">
    <location>
        <begin position="711"/>
        <end position="733"/>
    </location>
</feature>
<reference evidence="5 6" key="1">
    <citation type="journal article" date="2015" name="Genome Biol. Evol.">
        <title>Phylogenomic analyses indicate that early fungi evolved digesting cell walls of algal ancestors of land plants.</title>
        <authorList>
            <person name="Chang Y."/>
            <person name="Wang S."/>
            <person name="Sekimoto S."/>
            <person name="Aerts A.L."/>
            <person name="Choi C."/>
            <person name="Clum A."/>
            <person name="LaButti K.M."/>
            <person name="Lindquist E.A."/>
            <person name="Yee Ngan C."/>
            <person name="Ohm R.A."/>
            <person name="Salamov A.A."/>
            <person name="Grigoriev I.V."/>
            <person name="Spatafora J.W."/>
            <person name="Berbee M.L."/>
        </authorList>
    </citation>
    <scope>NUCLEOTIDE SEQUENCE [LARGE SCALE GENOMIC DNA]</scope>
    <source>
        <strain evidence="5 6">JEL478</strain>
    </source>
</reference>
<dbReference type="PRINTS" id="PR01415">
    <property type="entry name" value="ANKYRIN"/>
</dbReference>
<dbReference type="Pfam" id="PF12796">
    <property type="entry name" value="Ank_2"/>
    <property type="match status" value="4"/>
</dbReference>
<feature type="repeat" description="ANK" evidence="3">
    <location>
        <begin position="205"/>
        <end position="237"/>
    </location>
</feature>
<feature type="region of interest" description="Disordered" evidence="4">
    <location>
        <begin position="136"/>
        <end position="166"/>
    </location>
</feature>
<protein>
    <submittedName>
        <fullName evidence="5">Ankyrin</fullName>
    </submittedName>
</protein>
<feature type="repeat" description="ANK" evidence="3">
    <location>
        <begin position="885"/>
        <end position="917"/>
    </location>
</feature>
<evidence type="ECO:0000256" key="3">
    <source>
        <dbReference type="PROSITE-ProRule" id="PRU00023"/>
    </source>
</evidence>
<dbReference type="PANTHER" id="PTHR24198:SF165">
    <property type="entry name" value="ANKYRIN REPEAT-CONTAINING PROTEIN-RELATED"/>
    <property type="match status" value="1"/>
</dbReference>
<accession>A0A139ALP1</accession>
<dbReference type="SUPFAM" id="SSF48403">
    <property type="entry name" value="Ankyrin repeat"/>
    <property type="match status" value="2"/>
</dbReference>
<dbReference type="PROSITE" id="PS50088">
    <property type="entry name" value="ANK_REPEAT"/>
    <property type="match status" value="7"/>
</dbReference>
<keyword evidence="6" id="KW-1185">Reference proteome</keyword>
<dbReference type="Proteomes" id="UP000070544">
    <property type="component" value="Unassembled WGS sequence"/>
</dbReference>
<evidence type="ECO:0000256" key="2">
    <source>
        <dbReference type="ARBA" id="ARBA00023043"/>
    </source>
</evidence>
<dbReference type="Gene3D" id="1.25.40.20">
    <property type="entry name" value="Ankyrin repeat-containing domain"/>
    <property type="match status" value="6"/>
</dbReference>
<dbReference type="InterPro" id="IPR002110">
    <property type="entry name" value="Ankyrin_rpt"/>
</dbReference>
<feature type="compositionally biased region" description="Basic and acidic residues" evidence="4">
    <location>
        <begin position="136"/>
        <end position="147"/>
    </location>
</feature>
<proteinExistence type="predicted"/>
<feature type="repeat" description="ANK" evidence="3">
    <location>
        <begin position="767"/>
        <end position="799"/>
    </location>
</feature>
<dbReference type="PROSITE" id="PS50297">
    <property type="entry name" value="ANK_REP_REGION"/>
    <property type="match status" value="7"/>
</dbReference>
<evidence type="ECO:0000256" key="1">
    <source>
        <dbReference type="ARBA" id="ARBA00022737"/>
    </source>
</evidence>
<dbReference type="AlphaFoldDB" id="A0A139ALP1"/>